<dbReference type="GO" id="GO:0016755">
    <property type="term" value="F:aminoacyltransferase activity"/>
    <property type="evidence" value="ECO:0007669"/>
    <property type="project" value="InterPro"/>
</dbReference>
<dbReference type="Pfam" id="PF02388">
    <property type="entry name" value="FemAB"/>
    <property type="match status" value="2"/>
</dbReference>
<evidence type="ECO:0000256" key="6">
    <source>
        <dbReference type="ARBA" id="ARBA00023316"/>
    </source>
</evidence>
<keyword evidence="5" id="KW-0012">Acyltransferase</keyword>
<dbReference type="Proteomes" id="UP000748332">
    <property type="component" value="Unassembled WGS sequence"/>
</dbReference>
<keyword evidence="3" id="KW-0133">Cell shape</keyword>
<gene>
    <name evidence="7" type="ORF">KC622_01350</name>
</gene>
<protein>
    <submittedName>
        <fullName evidence="7">Peptidoglycan bridge formation glycyltransferase FemA/FemB family protein</fullName>
    </submittedName>
</protein>
<keyword evidence="4" id="KW-0573">Peptidoglycan synthesis</keyword>
<evidence type="ECO:0000256" key="2">
    <source>
        <dbReference type="ARBA" id="ARBA00022679"/>
    </source>
</evidence>
<evidence type="ECO:0000256" key="4">
    <source>
        <dbReference type="ARBA" id="ARBA00022984"/>
    </source>
</evidence>
<dbReference type="InterPro" id="IPR016181">
    <property type="entry name" value="Acyl_CoA_acyltransferase"/>
</dbReference>
<dbReference type="GO" id="GO:0071555">
    <property type="term" value="P:cell wall organization"/>
    <property type="evidence" value="ECO:0007669"/>
    <property type="project" value="UniProtKB-KW"/>
</dbReference>
<accession>A0A955KWH6</accession>
<dbReference type="PROSITE" id="PS51191">
    <property type="entry name" value="FEMABX"/>
    <property type="match status" value="1"/>
</dbReference>
<comment type="caution">
    <text evidence="7">The sequence shown here is derived from an EMBL/GenBank/DDBJ whole genome shotgun (WGS) entry which is preliminary data.</text>
</comment>
<keyword evidence="2" id="KW-0808">Transferase</keyword>
<dbReference type="AlphaFoldDB" id="A0A955KWH6"/>
<reference evidence="7" key="1">
    <citation type="submission" date="2020-04" db="EMBL/GenBank/DDBJ databases">
        <authorList>
            <person name="Zhang T."/>
        </authorList>
    </citation>
    <scope>NUCLEOTIDE SEQUENCE</scope>
    <source>
        <strain evidence="7">HKST-UBA16</strain>
    </source>
</reference>
<organism evidence="7 8">
    <name type="scientific">Candidatus Dojkabacteria bacterium</name>
    <dbReference type="NCBI Taxonomy" id="2099670"/>
    <lineage>
        <taxon>Bacteria</taxon>
        <taxon>Candidatus Dojkabacteria</taxon>
    </lineage>
</organism>
<proteinExistence type="inferred from homology"/>
<keyword evidence="6" id="KW-0961">Cell wall biogenesis/degradation</keyword>
<name>A0A955KWH6_9BACT</name>
<evidence type="ECO:0000256" key="1">
    <source>
        <dbReference type="ARBA" id="ARBA00009943"/>
    </source>
</evidence>
<dbReference type="Gene3D" id="3.40.630.30">
    <property type="match status" value="2"/>
</dbReference>
<dbReference type="SUPFAM" id="SSF55729">
    <property type="entry name" value="Acyl-CoA N-acyltransferases (Nat)"/>
    <property type="match status" value="2"/>
</dbReference>
<sequence>MEFRVVTDRKEWNSFALKFPDSSFISSWDWGVFEREIGSKFENYGLYNSDDLVALLPIKTVNAIRGKYTLLAHAPVVDWSNVAVVQLIVNFLRDYCKEKKCHFIRVSLPNQYDQRLVDKLHGIGFKKTLTHGVDGALALALDITKSEEELLNEMRKSTRQSIKKSLEIDLECYSTTSIDEFDEFWEIFEDSAQRNHWRSAYSRKYVETEYRIFSEAGLSRLFFTKYKGEYTAAGMFTYFNGQSVYHHSGSLTKFRELPSMYLMQWEAIKYAKSIGMKVHNLWGVVDKDDTKSSWYGLSLFKRGFGGYEVRLVPTMDLILNPFAYATRTYEWVEAKRKGI</sequence>
<evidence type="ECO:0000256" key="5">
    <source>
        <dbReference type="ARBA" id="ARBA00023315"/>
    </source>
</evidence>
<dbReference type="InterPro" id="IPR050644">
    <property type="entry name" value="PG_Glycine_Bridge_Synth"/>
</dbReference>
<dbReference type="PANTHER" id="PTHR36174:SF1">
    <property type="entry name" value="LIPID II:GLYCINE GLYCYLTRANSFERASE"/>
    <property type="match status" value="1"/>
</dbReference>
<evidence type="ECO:0000313" key="8">
    <source>
        <dbReference type="Proteomes" id="UP000748332"/>
    </source>
</evidence>
<reference evidence="7" key="2">
    <citation type="journal article" date="2021" name="Microbiome">
        <title>Successional dynamics and alternative stable states in a saline activated sludge microbial community over 9 years.</title>
        <authorList>
            <person name="Wang Y."/>
            <person name="Ye J."/>
            <person name="Ju F."/>
            <person name="Liu L."/>
            <person name="Boyd J.A."/>
            <person name="Deng Y."/>
            <person name="Parks D.H."/>
            <person name="Jiang X."/>
            <person name="Yin X."/>
            <person name="Woodcroft B.J."/>
            <person name="Tyson G.W."/>
            <person name="Hugenholtz P."/>
            <person name="Polz M.F."/>
            <person name="Zhang T."/>
        </authorList>
    </citation>
    <scope>NUCLEOTIDE SEQUENCE</scope>
    <source>
        <strain evidence="7">HKST-UBA16</strain>
    </source>
</reference>
<dbReference type="EMBL" id="JAGQLM010000053">
    <property type="protein sequence ID" value="MCA9374956.1"/>
    <property type="molecule type" value="Genomic_DNA"/>
</dbReference>
<evidence type="ECO:0000313" key="7">
    <source>
        <dbReference type="EMBL" id="MCA9374956.1"/>
    </source>
</evidence>
<dbReference type="PANTHER" id="PTHR36174">
    <property type="entry name" value="LIPID II:GLYCINE GLYCYLTRANSFERASE"/>
    <property type="match status" value="1"/>
</dbReference>
<dbReference type="InterPro" id="IPR003447">
    <property type="entry name" value="FEMABX"/>
</dbReference>
<dbReference type="GO" id="GO:0009252">
    <property type="term" value="P:peptidoglycan biosynthetic process"/>
    <property type="evidence" value="ECO:0007669"/>
    <property type="project" value="UniProtKB-KW"/>
</dbReference>
<evidence type="ECO:0000256" key="3">
    <source>
        <dbReference type="ARBA" id="ARBA00022960"/>
    </source>
</evidence>
<dbReference type="GO" id="GO:0008360">
    <property type="term" value="P:regulation of cell shape"/>
    <property type="evidence" value="ECO:0007669"/>
    <property type="project" value="UniProtKB-KW"/>
</dbReference>
<comment type="similarity">
    <text evidence="1">Belongs to the FemABX family.</text>
</comment>